<reference evidence="6" key="1">
    <citation type="submission" date="2016-10" db="EMBL/GenBank/DDBJ databases">
        <authorList>
            <person name="Varghese N."/>
            <person name="Submissions S."/>
        </authorList>
    </citation>
    <scope>NUCLEOTIDE SEQUENCE [LARGE SCALE GENOMIC DNA]</scope>
    <source>
        <strain evidence="6">DSM 18733</strain>
    </source>
</reference>
<accession>A0A1H7IFR1</accession>
<dbReference type="SMART" id="SM00448">
    <property type="entry name" value="REC"/>
    <property type="match status" value="1"/>
</dbReference>
<protein>
    <submittedName>
        <fullName evidence="5">Two-component system, chemotaxis family, response regulator CheY</fullName>
    </submittedName>
</protein>
<evidence type="ECO:0000256" key="3">
    <source>
        <dbReference type="PROSITE-ProRule" id="PRU00169"/>
    </source>
</evidence>
<evidence type="ECO:0000256" key="2">
    <source>
        <dbReference type="ARBA" id="ARBA00023012"/>
    </source>
</evidence>
<dbReference type="CDD" id="cd00156">
    <property type="entry name" value="REC"/>
    <property type="match status" value="1"/>
</dbReference>
<dbReference type="SUPFAM" id="SSF52172">
    <property type="entry name" value="CheY-like"/>
    <property type="match status" value="1"/>
</dbReference>
<name>A0A1H7IFR1_OLID1</name>
<evidence type="ECO:0000313" key="5">
    <source>
        <dbReference type="EMBL" id="SEK61288.1"/>
    </source>
</evidence>
<keyword evidence="2" id="KW-0902">Two-component regulatory system</keyword>
<evidence type="ECO:0000256" key="1">
    <source>
        <dbReference type="ARBA" id="ARBA00022553"/>
    </source>
</evidence>
<dbReference type="STRING" id="407022.SAMN05661044_00687"/>
<dbReference type="OrthoDB" id="9763484at2"/>
<dbReference type="PANTHER" id="PTHR44591:SF14">
    <property type="entry name" value="PROTEIN PILG"/>
    <property type="match status" value="1"/>
</dbReference>
<dbReference type="InterPro" id="IPR001789">
    <property type="entry name" value="Sig_transdc_resp-reg_receiver"/>
</dbReference>
<dbReference type="EMBL" id="FOAF01000001">
    <property type="protein sequence ID" value="SEK61288.1"/>
    <property type="molecule type" value="Genomic_DNA"/>
</dbReference>
<evidence type="ECO:0000313" key="6">
    <source>
        <dbReference type="Proteomes" id="UP000199421"/>
    </source>
</evidence>
<dbReference type="Gene3D" id="3.40.50.2300">
    <property type="match status" value="1"/>
</dbReference>
<keyword evidence="1" id="KW-0597">Phosphoprotein</keyword>
<evidence type="ECO:0000259" key="4">
    <source>
        <dbReference type="PROSITE" id="PS50110"/>
    </source>
</evidence>
<gene>
    <name evidence="5" type="ORF">SAMN05661044_00687</name>
</gene>
<sequence length="124" mass="13589">MKNALVVENCAENRWLLCTLLKRLGMEVSTATIGWEGLEKAKSFHYDVIFVESSLGDMLGIELIEQLKREDGIHKVPIVFLASVLPADLVARALDAGASITFSKPVTEEKIQAIHSQLLAQLAA</sequence>
<dbReference type="AlphaFoldDB" id="A0A1H7IFR1"/>
<dbReference type="InterPro" id="IPR050595">
    <property type="entry name" value="Bact_response_regulator"/>
</dbReference>
<dbReference type="PROSITE" id="PS50110">
    <property type="entry name" value="RESPONSE_REGULATORY"/>
    <property type="match status" value="1"/>
</dbReference>
<dbReference type="InterPro" id="IPR011006">
    <property type="entry name" value="CheY-like_superfamily"/>
</dbReference>
<dbReference type="Proteomes" id="UP000199421">
    <property type="component" value="Unassembled WGS sequence"/>
</dbReference>
<dbReference type="GO" id="GO:0000160">
    <property type="term" value="P:phosphorelay signal transduction system"/>
    <property type="evidence" value="ECO:0007669"/>
    <property type="project" value="UniProtKB-KW"/>
</dbReference>
<organism evidence="5 6">
    <name type="scientific">Olivibacter domesticus</name>
    <name type="common">Pseudosphingobacterium domesticum</name>
    <dbReference type="NCBI Taxonomy" id="407022"/>
    <lineage>
        <taxon>Bacteria</taxon>
        <taxon>Pseudomonadati</taxon>
        <taxon>Bacteroidota</taxon>
        <taxon>Sphingobacteriia</taxon>
        <taxon>Sphingobacteriales</taxon>
        <taxon>Sphingobacteriaceae</taxon>
        <taxon>Olivibacter</taxon>
    </lineage>
</organism>
<comment type="caution">
    <text evidence="3">Lacks conserved residue(s) required for the propagation of feature annotation.</text>
</comment>
<proteinExistence type="predicted"/>
<dbReference type="PANTHER" id="PTHR44591">
    <property type="entry name" value="STRESS RESPONSE REGULATOR PROTEIN 1"/>
    <property type="match status" value="1"/>
</dbReference>
<keyword evidence="6" id="KW-1185">Reference proteome</keyword>
<feature type="domain" description="Response regulatory" evidence="4">
    <location>
        <begin position="3"/>
        <end position="119"/>
    </location>
</feature>
<dbReference type="Pfam" id="PF00072">
    <property type="entry name" value="Response_reg"/>
    <property type="match status" value="1"/>
</dbReference>